<dbReference type="RefSeq" id="WP_021296265.1">
    <property type="nucleotide sequence ID" value="NZ_AURB01000125.1"/>
</dbReference>
<dbReference type="InterPro" id="IPR017524">
    <property type="entry name" value="SASP_thioredoxin-like"/>
</dbReference>
<dbReference type="Pfam" id="PF19824">
    <property type="entry name" value="Tlp"/>
    <property type="match status" value="1"/>
</dbReference>
<evidence type="ECO:0000313" key="2">
    <source>
        <dbReference type="Proteomes" id="UP000829401"/>
    </source>
</evidence>
<dbReference type="Proteomes" id="UP000829401">
    <property type="component" value="Chromosome"/>
</dbReference>
<dbReference type="KEGG" id="aaco:K1I37_18345"/>
<dbReference type="eggNOG" id="ENOG5032ZH6">
    <property type="taxonomic scope" value="Bacteria"/>
</dbReference>
<evidence type="ECO:0000313" key="1">
    <source>
        <dbReference type="EMBL" id="UNO48598.1"/>
    </source>
</evidence>
<accession>T0C3C5</accession>
<dbReference type="AlphaFoldDB" id="T0C3C5"/>
<accession>A0A9E6ZGZ9</accession>
<reference evidence="2" key="1">
    <citation type="journal article" date="2022" name="G3 (Bethesda)">
        <title>Unveiling the complete genome sequence of Alicyclobacillus acidoterrestris DSM 3922T, a taint-producing strain.</title>
        <authorList>
            <person name="Leonardo I.C."/>
            <person name="Barreto Crespo M.T."/>
            <person name="Gaspar F.B."/>
        </authorList>
    </citation>
    <scope>NUCLEOTIDE SEQUENCE [LARGE SCALE GENOMIC DNA]</scope>
    <source>
        <strain evidence="2">DSM 3922</strain>
    </source>
</reference>
<dbReference type="HAMAP" id="MF_01506">
    <property type="entry name" value="Tlp"/>
    <property type="match status" value="1"/>
</dbReference>
<dbReference type="STRING" id="1356854.N007_06115"/>
<dbReference type="EMBL" id="CP080467">
    <property type="protein sequence ID" value="UNO48598.1"/>
    <property type="molecule type" value="Genomic_DNA"/>
</dbReference>
<keyword evidence="2" id="KW-1185">Reference proteome</keyword>
<sequence>MAKPDNRDDNVVHLQKAINHTMENMREAEDFVKAHAGEMNPEDVADIKAKNERREQAIEGFREEIRDEAKYQARK</sequence>
<proteinExistence type="inferred from homology"/>
<organism evidence="1 2">
    <name type="scientific">Alicyclobacillus acidoterrestris (strain ATCC 49025 / DSM 3922 / CIP 106132 / NCIMB 13137 / GD3B)</name>
    <dbReference type="NCBI Taxonomy" id="1356854"/>
    <lineage>
        <taxon>Bacteria</taxon>
        <taxon>Bacillati</taxon>
        <taxon>Bacillota</taxon>
        <taxon>Bacilli</taxon>
        <taxon>Bacillales</taxon>
        <taxon>Alicyclobacillaceae</taxon>
        <taxon>Alicyclobacillus</taxon>
    </lineage>
</organism>
<dbReference type="OrthoDB" id="1799076at2"/>
<dbReference type="NCBIfam" id="TIGR03090">
    <property type="entry name" value="SASP_tlp"/>
    <property type="match status" value="1"/>
</dbReference>
<gene>
    <name evidence="1" type="primary">tlp</name>
    <name evidence="1" type="ORF">K1I37_18345</name>
</gene>
<name>T0C3C5_ALIAG</name>
<protein>
    <submittedName>
        <fullName evidence="1">Small acid-soluble spore protein Tlp</fullName>
    </submittedName>
</protein>